<evidence type="ECO:0000256" key="6">
    <source>
        <dbReference type="ARBA" id="ARBA00022840"/>
    </source>
</evidence>
<dbReference type="InterPro" id="IPR003442">
    <property type="entry name" value="T6A_TsaE"/>
</dbReference>
<gene>
    <name evidence="8" type="primary">tsaE</name>
    <name evidence="8" type="ORF">I6U48_02120</name>
</gene>
<dbReference type="RefSeq" id="WP_218318741.1">
    <property type="nucleotide sequence ID" value="NZ_JAEEGC010000007.1"/>
</dbReference>
<evidence type="ECO:0000256" key="4">
    <source>
        <dbReference type="ARBA" id="ARBA00022723"/>
    </source>
</evidence>
<protein>
    <submittedName>
        <fullName evidence="8">tRNA (Adenosine(37)-N6)-threonylcarbamoyltransferase complex ATPase subunit type 1 TsaE</fullName>
    </submittedName>
</protein>
<dbReference type="PANTHER" id="PTHR33540">
    <property type="entry name" value="TRNA THREONYLCARBAMOYLADENOSINE BIOSYNTHESIS PROTEIN TSAE"/>
    <property type="match status" value="1"/>
</dbReference>
<evidence type="ECO:0000256" key="5">
    <source>
        <dbReference type="ARBA" id="ARBA00022741"/>
    </source>
</evidence>
<evidence type="ECO:0000256" key="7">
    <source>
        <dbReference type="ARBA" id="ARBA00022842"/>
    </source>
</evidence>
<dbReference type="GO" id="GO:0005737">
    <property type="term" value="C:cytoplasm"/>
    <property type="evidence" value="ECO:0007669"/>
    <property type="project" value="UniProtKB-SubCell"/>
</dbReference>
<sequence>MEFITNNADSTMKLGRKLGHFLKSGDIVCITGDLGAGKTHFTKGVAEGLDIKDPITSPTFTIVNEYEGRLKLNHFDVYRVSDPDEIEAIGFDEYIFSDAVTIIEWANFIEELIPKEHIWINIKRSPEFGNDYRKIFIEYYGDRYNYIKELK</sequence>
<dbReference type="GO" id="GO:0046872">
    <property type="term" value="F:metal ion binding"/>
    <property type="evidence" value="ECO:0007669"/>
    <property type="project" value="UniProtKB-KW"/>
</dbReference>
<keyword evidence="4" id="KW-0479">Metal-binding</keyword>
<evidence type="ECO:0000313" key="9">
    <source>
        <dbReference type="Proteomes" id="UP000694308"/>
    </source>
</evidence>
<dbReference type="GO" id="GO:0002949">
    <property type="term" value="P:tRNA threonylcarbamoyladenosine modification"/>
    <property type="evidence" value="ECO:0007669"/>
    <property type="project" value="InterPro"/>
</dbReference>
<organism evidence="8 9">
    <name type="scientific">Clostridium thailandense</name>
    <dbReference type="NCBI Taxonomy" id="2794346"/>
    <lineage>
        <taxon>Bacteria</taxon>
        <taxon>Bacillati</taxon>
        <taxon>Bacillota</taxon>
        <taxon>Clostridia</taxon>
        <taxon>Eubacteriales</taxon>
        <taxon>Clostridiaceae</taxon>
        <taxon>Clostridium</taxon>
    </lineage>
</organism>
<keyword evidence="3" id="KW-0819">tRNA processing</keyword>
<dbReference type="Proteomes" id="UP000694308">
    <property type="component" value="Unassembled WGS sequence"/>
</dbReference>
<evidence type="ECO:0000256" key="1">
    <source>
        <dbReference type="ARBA" id="ARBA00004496"/>
    </source>
</evidence>
<dbReference type="PANTHER" id="PTHR33540:SF2">
    <property type="entry name" value="TRNA THREONYLCARBAMOYLADENOSINE BIOSYNTHESIS PROTEIN TSAE"/>
    <property type="match status" value="1"/>
</dbReference>
<dbReference type="NCBIfam" id="TIGR00150">
    <property type="entry name" value="T6A_YjeE"/>
    <property type="match status" value="1"/>
</dbReference>
<keyword evidence="5" id="KW-0547">Nucleotide-binding</keyword>
<keyword evidence="6" id="KW-0067">ATP-binding</keyword>
<name>A0A949TGC9_9CLOT</name>
<keyword evidence="9" id="KW-1185">Reference proteome</keyword>
<comment type="subcellular location">
    <subcellularLocation>
        <location evidence="1">Cytoplasm</location>
    </subcellularLocation>
</comment>
<keyword evidence="2" id="KW-0963">Cytoplasm</keyword>
<dbReference type="FunFam" id="3.40.50.300:FF:000777">
    <property type="entry name" value="tRNA (N6-adenosine(37)-N6)-threonylcarbamoyltransferase complex ATPase TsaE"/>
    <property type="match status" value="1"/>
</dbReference>
<dbReference type="AlphaFoldDB" id="A0A949TGC9"/>
<accession>A0A949TGC9</accession>
<proteinExistence type="predicted"/>
<dbReference type="GO" id="GO:0005524">
    <property type="term" value="F:ATP binding"/>
    <property type="evidence" value="ECO:0007669"/>
    <property type="project" value="UniProtKB-KW"/>
</dbReference>
<dbReference type="Pfam" id="PF02367">
    <property type="entry name" value="TsaE"/>
    <property type="match status" value="1"/>
</dbReference>
<dbReference type="EMBL" id="JAEEGC010000007">
    <property type="protein sequence ID" value="MBV7271710.1"/>
    <property type="molecule type" value="Genomic_DNA"/>
</dbReference>
<evidence type="ECO:0000256" key="2">
    <source>
        <dbReference type="ARBA" id="ARBA00022490"/>
    </source>
</evidence>
<reference evidence="8" key="1">
    <citation type="submission" date="2020-12" db="EMBL/GenBank/DDBJ databases">
        <title>Clostridium thailandense sp. nov., a novel acetogenic bacterium isolated from peat land soil in Thailand.</title>
        <authorList>
            <person name="Chaikitkaew S."/>
            <person name="Birkeland N.K."/>
        </authorList>
    </citation>
    <scope>NUCLEOTIDE SEQUENCE</scope>
    <source>
        <strain evidence="8">PL3</strain>
    </source>
</reference>
<evidence type="ECO:0000256" key="3">
    <source>
        <dbReference type="ARBA" id="ARBA00022694"/>
    </source>
</evidence>
<comment type="caution">
    <text evidence="8">The sequence shown here is derived from an EMBL/GenBank/DDBJ whole genome shotgun (WGS) entry which is preliminary data.</text>
</comment>
<keyword evidence="7" id="KW-0460">Magnesium</keyword>
<evidence type="ECO:0000313" key="8">
    <source>
        <dbReference type="EMBL" id="MBV7271710.1"/>
    </source>
</evidence>